<reference evidence="1 2" key="1">
    <citation type="submission" date="2018-11" db="EMBL/GenBank/DDBJ databases">
        <title>Sequencing the genomes of 1000 actinobacteria strains.</title>
        <authorList>
            <person name="Klenk H.-P."/>
        </authorList>
    </citation>
    <scope>NUCLEOTIDE SEQUENCE [LARGE SCALE GENOMIC DNA]</scope>
    <source>
        <strain evidence="1 2">DSM 14012</strain>
    </source>
</reference>
<dbReference type="AlphaFoldDB" id="A0A3N2C5D1"/>
<organism evidence="1 2">
    <name type="scientific">Plantibacter flavus</name>
    <dbReference type="NCBI Taxonomy" id="150123"/>
    <lineage>
        <taxon>Bacteria</taxon>
        <taxon>Bacillati</taxon>
        <taxon>Actinomycetota</taxon>
        <taxon>Actinomycetes</taxon>
        <taxon>Micrococcales</taxon>
        <taxon>Microbacteriaceae</taxon>
        <taxon>Plantibacter</taxon>
    </lineage>
</organism>
<dbReference type="RefSeq" id="WP_159453412.1">
    <property type="nucleotide sequence ID" value="NZ_FXAP01000004.1"/>
</dbReference>
<gene>
    <name evidence="1" type="ORF">EDD42_2803</name>
</gene>
<accession>A0A3N2C5D1</accession>
<dbReference type="Proteomes" id="UP000266915">
    <property type="component" value="Unassembled WGS sequence"/>
</dbReference>
<proteinExistence type="predicted"/>
<protein>
    <submittedName>
        <fullName evidence="1">Uncharacterized protein DUF4012</fullName>
    </submittedName>
</protein>
<evidence type="ECO:0000313" key="1">
    <source>
        <dbReference type="EMBL" id="ROR82709.1"/>
    </source>
</evidence>
<evidence type="ECO:0000313" key="2">
    <source>
        <dbReference type="Proteomes" id="UP000266915"/>
    </source>
</evidence>
<dbReference type="EMBL" id="RKHL01000001">
    <property type="protein sequence ID" value="ROR82709.1"/>
    <property type="molecule type" value="Genomic_DNA"/>
</dbReference>
<sequence length="586" mass="61285">MRRRRTLLIVGGLVLVVVAAVAWIGVRAFLAKGELEAAVPLAQTVREQVVADDPGAAGKTARELAAHARSAAGLTSDPIWRAAEIVPWVGPNLTAVRELAGATEDVAVGAITPLVNLAGSLRPELFKPVDGAVPVEPIVDAQADVRKADDALEDAAERVRTIDEGPLISQVRGAVDQLRPVLTETADTVDAARRAIDLMPAMLGADGPRTYLVMFQNPAEPRASGGNPGALALIGTDGGRITLLQQASTADFPRFPEPVLPLASDTAGIYGNITGRWLQNVTLTPRFQESAQLASEMWLERFGTRVDGVLSIDPVALGYLLDATGPIALATGDELTSANAAALLLNEVYVRYPVGPDQDAFFAAASGAVFERIASGTFDPTKLIGALAQAGSERRVLIWNANASEQTLLDGTTLTDLLPTAAQAPNAFGVYINDATGSKMGYYLDVQTAVGSAQCDSDGKLLGLRLTLTNTAPADAATTLNDYITGQGQYGVPKGSFRFRVIVYAPPGSMPGGVERDGAVLPSQLATDGEFPITQFAIELAPGESTTVDLGVTAYEASGAPEVVATPKVHLSETQQASINCEFALQ</sequence>
<dbReference type="Pfam" id="PF13196">
    <property type="entry name" value="DUF4012"/>
    <property type="match status" value="1"/>
</dbReference>
<name>A0A3N2C5D1_9MICO</name>
<comment type="caution">
    <text evidence="1">The sequence shown here is derived from an EMBL/GenBank/DDBJ whole genome shotgun (WGS) entry which is preliminary data.</text>
</comment>
<keyword evidence="2" id="KW-1185">Reference proteome</keyword>
<dbReference type="InterPro" id="IPR025101">
    <property type="entry name" value="DUF4012"/>
</dbReference>